<evidence type="ECO:0000256" key="1">
    <source>
        <dbReference type="ARBA" id="ARBA00023002"/>
    </source>
</evidence>
<dbReference type="InterPro" id="IPR050268">
    <property type="entry name" value="NADH-dep_flavin_reductase"/>
</dbReference>
<dbReference type="SUPFAM" id="SSF50475">
    <property type="entry name" value="FMN-binding split barrel"/>
    <property type="match status" value="1"/>
</dbReference>
<keyword evidence="2" id="KW-0805">Transcription regulation</keyword>
<feature type="domain" description="GntR C-terminal" evidence="5">
    <location>
        <begin position="197"/>
        <end position="318"/>
    </location>
</feature>
<dbReference type="GO" id="GO:0042602">
    <property type="term" value="F:riboflavin reductase (NADPH) activity"/>
    <property type="evidence" value="ECO:0007669"/>
    <property type="project" value="TreeGrafter"/>
</dbReference>
<dbReference type="SMART" id="SM00895">
    <property type="entry name" value="FCD"/>
    <property type="match status" value="1"/>
</dbReference>
<dbReference type="InterPro" id="IPR012349">
    <property type="entry name" value="Split_barrel_FMN-bd"/>
</dbReference>
<dbReference type="PANTHER" id="PTHR30466:SF1">
    <property type="entry name" value="FMN REDUCTASE (NADH) RUTF"/>
    <property type="match status" value="1"/>
</dbReference>
<dbReference type="SUPFAM" id="SSF48008">
    <property type="entry name" value="GntR ligand-binding domain-like"/>
    <property type="match status" value="1"/>
</dbReference>
<evidence type="ECO:0000256" key="4">
    <source>
        <dbReference type="ARBA" id="ARBA00023163"/>
    </source>
</evidence>
<dbReference type="KEGG" id="mbet:N8K70_15995"/>
<dbReference type="GO" id="GO:0003677">
    <property type="term" value="F:DNA binding"/>
    <property type="evidence" value="ECO:0007669"/>
    <property type="project" value="UniProtKB-KW"/>
</dbReference>
<evidence type="ECO:0000256" key="2">
    <source>
        <dbReference type="ARBA" id="ARBA00023015"/>
    </source>
</evidence>
<dbReference type="Proteomes" id="UP001305498">
    <property type="component" value="Chromosome"/>
</dbReference>
<name>A0AA97I5J5_9MICO</name>
<protein>
    <submittedName>
        <fullName evidence="7">Flavin reductase</fullName>
    </submittedName>
</protein>
<evidence type="ECO:0000259" key="6">
    <source>
        <dbReference type="SMART" id="SM00903"/>
    </source>
</evidence>
<feature type="domain" description="Flavin reductase like" evidence="6">
    <location>
        <begin position="17"/>
        <end position="163"/>
    </location>
</feature>
<reference evidence="7 8" key="1">
    <citation type="submission" date="2023-02" db="EMBL/GenBank/DDBJ databases">
        <title>Microbacterium betulae sp. nov., isolated from birch wood.</title>
        <authorList>
            <person name="Pasciak M."/>
            <person name="Pawlik K.J."/>
            <person name="Martynowski D."/>
            <person name="Laczmanski L."/>
            <person name="Ciekot J."/>
            <person name="Szponar B."/>
            <person name="Wojcik-Fatla A."/>
            <person name="Mackiewicz B."/>
            <person name="Farian E."/>
            <person name="Cholewa G."/>
            <person name="Cholewa A."/>
            <person name="Dutkiewicz J."/>
        </authorList>
    </citation>
    <scope>NUCLEOTIDE SEQUENCE [LARGE SCALE GENOMIC DNA]</scope>
    <source>
        <strain evidence="7 8">AB</strain>
    </source>
</reference>
<dbReference type="InterPro" id="IPR002563">
    <property type="entry name" value="Flavin_Rdtase-like_dom"/>
</dbReference>
<dbReference type="InterPro" id="IPR011711">
    <property type="entry name" value="GntR_C"/>
</dbReference>
<keyword evidence="3" id="KW-0238">DNA-binding</keyword>
<dbReference type="PANTHER" id="PTHR30466">
    <property type="entry name" value="FLAVIN REDUCTASE"/>
    <property type="match status" value="1"/>
</dbReference>
<dbReference type="Pfam" id="PF01613">
    <property type="entry name" value="Flavin_Reduct"/>
    <property type="match status" value="1"/>
</dbReference>
<proteinExistence type="predicted"/>
<dbReference type="Gene3D" id="1.20.120.530">
    <property type="entry name" value="GntR ligand-binding domain-like"/>
    <property type="match status" value="1"/>
</dbReference>
<dbReference type="SMART" id="SM00903">
    <property type="entry name" value="Flavin_Reduct"/>
    <property type="match status" value="1"/>
</dbReference>
<evidence type="ECO:0000313" key="7">
    <source>
        <dbReference type="EMBL" id="WOF22874.1"/>
    </source>
</evidence>
<dbReference type="InterPro" id="IPR008920">
    <property type="entry name" value="TF_FadR/GntR_C"/>
</dbReference>
<evidence type="ECO:0000256" key="3">
    <source>
        <dbReference type="ARBA" id="ARBA00023125"/>
    </source>
</evidence>
<dbReference type="EMBL" id="CP118157">
    <property type="protein sequence ID" value="WOF22874.1"/>
    <property type="molecule type" value="Genomic_DNA"/>
</dbReference>
<keyword evidence="4" id="KW-0804">Transcription</keyword>
<sequence>MSIDSVPEMIDEFRQAAGRFASGVTVVTTRNGEHVYGVTATSFVSLSLNPLLVTVSINTASAILPDIDESGILAVNVLAREQEEVSRYFSTRGRGRSRERFEGIAAHVESTGAPIIDGALSWFDCRVHTTLEGGDHVILVGEVVAAGGSSGEPLLYWSGGYRELGRNDDPSGGDDGIEQFADALSVQLHMHGMTPADLLDAQYAVEPAAAALAARACTDELVAELQSLIDEAAEHHDDAERYNPVALEFHSRIGSMSGNAAIAASVRALSRPRYEVYSSQTNAERASRSTRKHQEIADAIRDHDEDRARALMLEHLGTIARGIA</sequence>
<dbReference type="RefSeq" id="WP_317139346.1">
    <property type="nucleotide sequence ID" value="NZ_CP118157.1"/>
</dbReference>
<accession>A0AA97I5J5</accession>
<keyword evidence="1" id="KW-0560">Oxidoreductase</keyword>
<dbReference type="Gene3D" id="2.30.110.10">
    <property type="entry name" value="Electron Transport, Fmn-binding Protein, Chain A"/>
    <property type="match status" value="1"/>
</dbReference>
<evidence type="ECO:0000259" key="5">
    <source>
        <dbReference type="SMART" id="SM00895"/>
    </source>
</evidence>
<organism evidence="7 8">
    <name type="scientific">Microbacterium betulae</name>
    <dbReference type="NCBI Taxonomy" id="2981139"/>
    <lineage>
        <taxon>Bacteria</taxon>
        <taxon>Bacillati</taxon>
        <taxon>Actinomycetota</taxon>
        <taxon>Actinomycetes</taxon>
        <taxon>Micrococcales</taxon>
        <taxon>Microbacteriaceae</taxon>
        <taxon>Microbacterium</taxon>
    </lineage>
</organism>
<dbReference type="Pfam" id="PF07729">
    <property type="entry name" value="FCD"/>
    <property type="match status" value="1"/>
</dbReference>
<dbReference type="AlphaFoldDB" id="A0AA97I5J5"/>
<keyword evidence="8" id="KW-1185">Reference proteome</keyword>
<gene>
    <name evidence="7" type="ORF">N8K70_15995</name>
</gene>
<dbReference type="GO" id="GO:0010181">
    <property type="term" value="F:FMN binding"/>
    <property type="evidence" value="ECO:0007669"/>
    <property type="project" value="InterPro"/>
</dbReference>
<evidence type="ECO:0000313" key="8">
    <source>
        <dbReference type="Proteomes" id="UP001305498"/>
    </source>
</evidence>